<evidence type="ECO:0000313" key="1">
    <source>
        <dbReference type="EMBL" id="SVB37114.1"/>
    </source>
</evidence>
<dbReference type="Pfam" id="PF02423">
    <property type="entry name" value="OCD_Mu_crystall"/>
    <property type="match status" value="1"/>
</dbReference>
<dbReference type="Gene3D" id="3.30.1780.10">
    <property type="entry name" value="ornithine cyclodeaminase, domain 1"/>
    <property type="match status" value="1"/>
</dbReference>
<dbReference type="SUPFAM" id="SSF51735">
    <property type="entry name" value="NAD(P)-binding Rossmann-fold domains"/>
    <property type="match status" value="1"/>
</dbReference>
<feature type="non-terminal residue" evidence="1">
    <location>
        <position position="246"/>
    </location>
</feature>
<evidence type="ECO:0008006" key="2">
    <source>
        <dbReference type="Google" id="ProtNLM"/>
    </source>
</evidence>
<dbReference type="Gene3D" id="3.40.50.720">
    <property type="entry name" value="NAD(P)-binding Rossmann-like Domain"/>
    <property type="match status" value="1"/>
</dbReference>
<dbReference type="PANTHER" id="PTHR13812">
    <property type="entry name" value="KETIMINE REDUCTASE MU-CRYSTALLIN"/>
    <property type="match status" value="1"/>
</dbReference>
<dbReference type="PANTHER" id="PTHR13812:SF19">
    <property type="entry name" value="KETIMINE REDUCTASE MU-CRYSTALLIN"/>
    <property type="match status" value="1"/>
</dbReference>
<sequence length="246" mass="26186">MDQIKSALEGVDLMPLIEEGFVAYSDGRSVVPPVGELVFKNPPGDVHIKYGYIQGDEYYCIKIASGFYDNEKLGLPGGSGMMLLFRQQTGESVCVLHDEAYLTDIRTAVAGAISAKLLAPEDVSAIGVIGTGVQARLQVEHLDGVVACKEVAVWGRTPEKVTLYKSDMTSKGYTVTVCDSPAIVAQRSNLIVTTTPATEPLLSANDISPGTHITAMGSDTHEKRELDGAILASADLVVADSIPQCR</sequence>
<dbReference type="InterPro" id="IPR023401">
    <property type="entry name" value="ODC_N"/>
</dbReference>
<name>A0A382DGJ9_9ZZZZ</name>
<proteinExistence type="predicted"/>
<dbReference type="EMBL" id="UINC01039114">
    <property type="protein sequence ID" value="SVB37114.1"/>
    <property type="molecule type" value="Genomic_DNA"/>
</dbReference>
<dbReference type="InterPro" id="IPR003462">
    <property type="entry name" value="ODC_Mu_crystall"/>
</dbReference>
<dbReference type="GO" id="GO:0005737">
    <property type="term" value="C:cytoplasm"/>
    <property type="evidence" value="ECO:0007669"/>
    <property type="project" value="TreeGrafter"/>
</dbReference>
<dbReference type="InterPro" id="IPR036291">
    <property type="entry name" value="NAD(P)-bd_dom_sf"/>
</dbReference>
<organism evidence="1">
    <name type="scientific">marine metagenome</name>
    <dbReference type="NCBI Taxonomy" id="408172"/>
    <lineage>
        <taxon>unclassified sequences</taxon>
        <taxon>metagenomes</taxon>
        <taxon>ecological metagenomes</taxon>
    </lineage>
</organism>
<gene>
    <name evidence="1" type="ORF">METZ01_LOCUS189968</name>
</gene>
<reference evidence="1" key="1">
    <citation type="submission" date="2018-05" db="EMBL/GenBank/DDBJ databases">
        <authorList>
            <person name="Lanie J.A."/>
            <person name="Ng W.-L."/>
            <person name="Kazmierczak K.M."/>
            <person name="Andrzejewski T.M."/>
            <person name="Davidsen T.M."/>
            <person name="Wayne K.J."/>
            <person name="Tettelin H."/>
            <person name="Glass J.I."/>
            <person name="Rusch D."/>
            <person name="Podicherti R."/>
            <person name="Tsui H.-C.T."/>
            <person name="Winkler M.E."/>
        </authorList>
    </citation>
    <scope>NUCLEOTIDE SEQUENCE</scope>
</reference>
<dbReference type="AlphaFoldDB" id="A0A382DGJ9"/>
<accession>A0A382DGJ9</accession>
<protein>
    <recommendedName>
        <fullName evidence="2">Ornithine cyclodeaminase family protein</fullName>
    </recommendedName>
</protein>